<dbReference type="EMBL" id="CAJNNW010013190">
    <property type="protein sequence ID" value="CAE8655143.1"/>
    <property type="molecule type" value="Genomic_DNA"/>
</dbReference>
<protein>
    <submittedName>
        <fullName evidence="1">Uncharacterized protein</fullName>
    </submittedName>
</protein>
<name>A0A813IS33_POLGL</name>
<proteinExistence type="predicted"/>
<sequence length="152" mass="16231">LLLAQRHPKSQSTTAPYRGLGGRLTMRLTLGLCACLGFFVDLGQSAKYMIGQQANSGAYEVSFDEDKATLDLSKDCFPGKPCPPVVVMVGRQVGTIEVSNCHEGVMYTFVNKGELDGGVVMQHEGGLYGSKGISQFGVGTCFCYKEGTLMCG</sequence>
<accession>A0A813IS33</accession>
<dbReference type="Proteomes" id="UP000626109">
    <property type="component" value="Unassembled WGS sequence"/>
</dbReference>
<evidence type="ECO:0000313" key="1">
    <source>
        <dbReference type="EMBL" id="CAE8655143.1"/>
    </source>
</evidence>
<organism evidence="1 2">
    <name type="scientific">Polarella glacialis</name>
    <name type="common">Dinoflagellate</name>
    <dbReference type="NCBI Taxonomy" id="89957"/>
    <lineage>
        <taxon>Eukaryota</taxon>
        <taxon>Sar</taxon>
        <taxon>Alveolata</taxon>
        <taxon>Dinophyceae</taxon>
        <taxon>Suessiales</taxon>
        <taxon>Suessiaceae</taxon>
        <taxon>Polarella</taxon>
    </lineage>
</organism>
<comment type="caution">
    <text evidence="1">The sequence shown here is derived from an EMBL/GenBank/DDBJ whole genome shotgun (WGS) entry which is preliminary data.</text>
</comment>
<reference evidence="1" key="1">
    <citation type="submission" date="2021-02" db="EMBL/GenBank/DDBJ databases">
        <authorList>
            <person name="Dougan E. K."/>
            <person name="Rhodes N."/>
            <person name="Thang M."/>
            <person name="Chan C."/>
        </authorList>
    </citation>
    <scope>NUCLEOTIDE SEQUENCE</scope>
</reference>
<gene>
    <name evidence="1" type="ORF">PGLA2088_LOCUS11432</name>
</gene>
<feature type="non-terminal residue" evidence="1">
    <location>
        <position position="1"/>
    </location>
</feature>
<dbReference type="AlphaFoldDB" id="A0A813IS33"/>
<evidence type="ECO:0000313" key="2">
    <source>
        <dbReference type="Proteomes" id="UP000626109"/>
    </source>
</evidence>